<dbReference type="Gene3D" id="3.40.390.10">
    <property type="entry name" value="Collagenase (Catalytic Domain)"/>
    <property type="match status" value="1"/>
</dbReference>
<sequence>MLKHSTHNNLRKYAACAAGLALSLAPLDRVAHAYCITNGSAYLELVSGELVPVYLGGNLWTTGLSSAELEKWIKVAIDIINRASHDGPKLYFAGPEPGGVTQSPEIDWATVENGITIEGYESCSTQNFESMPGEFASTNTDLGRNKAVSFFARGGVWACNAASDDEHLKNNRWWVDPDHDDGSVSFNHDLVGVMVHELLHSLRLNHTDAPSASACTNGAVSWTYGAMWTSRKDFRRQLRRDDVEGLRAIYGEPERAIHVASGGPTSISWNAPAAIDPDLVTNTVVSASDAVGPNLDQILVGFTDTNDLVRVFSGTTIGWDTNAFSGGILMDNGAGASLKTFDRTEVALGYNESDSTKRQFVSWFGSPSSSTSGESTGSVDTRIWWRTFADGTWRAPQSSPLTQYKSMGASYDPHEDVFVLAYLDVWPDDGDGQTYDIVGDQRVFVRTINAVSGGGGCTQAMTTVGHVLEVGSVSCDHRNPSATRCVVPLSTTEQSGPVVRMMEGAITTFNGSICFVRDGQDDPLVIPLTTSKPSYGMLDSAMAGGTANGLVMFSYVSGFSGTTPGTSNYAKIFTMTRNASNLLTGTVANERTFPSNHWPISLGSMASGGTSTWRAFTHQ</sequence>
<reference evidence="1" key="1">
    <citation type="submission" date="2022-11" db="EMBL/GenBank/DDBJ databases">
        <title>Minimal conservation of predation-associated metabolite biosynthetic gene clusters underscores biosynthetic potential of Myxococcota including descriptions for ten novel species: Archangium lansinium sp. nov., Myxococcus landrumus sp. nov., Nannocystis bai.</title>
        <authorList>
            <person name="Ahearne A."/>
            <person name="Stevens C."/>
            <person name="Dowd S."/>
        </authorList>
    </citation>
    <scope>NUCLEOTIDE SEQUENCE</scope>
    <source>
        <strain evidence="1">Fl3</strain>
    </source>
</reference>
<accession>A0ABY7H4L9</accession>
<name>A0ABY7H4L9_9BACT</name>
<dbReference type="EMBL" id="CP114040">
    <property type="protein sequence ID" value="WAS94212.1"/>
    <property type="molecule type" value="Genomic_DNA"/>
</dbReference>
<gene>
    <name evidence="1" type="ORF">O0S08_49450</name>
</gene>
<organism evidence="1 2">
    <name type="scientific">Nannocystis punicea</name>
    <dbReference type="NCBI Taxonomy" id="2995304"/>
    <lineage>
        <taxon>Bacteria</taxon>
        <taxon>Pseudomonadati</taxon>
        <taxon>Myxococcota</taxon>
        <taxon>Polyangia</taxon>
        <taxon>Nannocystales</taxon>
        <taxon>Nannocystaceae</taxon>
        <taxon>Nannocystis</taxon>
    </lineage>
</organism>
<protein>
    <submittedName>
        <fullName evidence="1">Uncharacterized protein</fullName>
    </submittedName>
</protein>
<proteinExistence type="predicted"/>
<dbReference type="SUPFAM" id="SSF55486">
    <property type="entry name" value="Metalloproteases ('zincins'), catalytic domain"/>
    <property type="match status" value="1"/>
</dbReference>
<dbReference type="InterPro" id="IPR024079">
    <property type="entry name" value="MetalloPept_cat_dom_sf"/>
</dbReference>
<dbReference type="Proteomes" id="UP001164459">
    <property type="component" value="Chromosome"/>
</dbReference>
<keyword evidence="2" id="KW-1185">Reference proteome</keyword>
<evidence type="ECO:0000313" key="1">
    <source>
        <dbReference type="EMBL" id="WAS94212.1"/>
    </source>
</evidence>
<dbReference type="RefSeq" id="WP_269036549.1">
    <property type="nucleotide sequence ID" value="NZ_CP114040.1"/>
</dbReference>
<evidence type="ECO:0000313" key="2">
    <source>
        <dbReference type="Proteomes" id="UP001164459"/>
    </source>
</evidence>